<evidence type="ECO:0008006" key="4">
    <source>
        <dbReference type="Google" id="ProtNLM"/>
    </source>
</evidence>
<comment type="caution">
    <text evidence="2">The sequence shown here is derived from an EMBL/GenBank/DDBJ whole genome shotgun (WGS) entry which is preliminary data.</text>
</comment>
<dbReference type="EMBL" id="LANA01000002">
    <property type="protein sequence ID" value="NMN67831.1"/>
    <property type="molecule type" value="Genomic_DNA"/>
</dbReference>
<keyword evidence="3" id="KW-1185">Reference proteome</keyword>
<keyword evidence="1" id="KW-0472">Membrane</keyword>
<sequence length="437" mass="52318">MDNNNNFKELKSFNKYFLIYLAILSFCSVIHLYIKHDVGNDSTISEWIINYQGGLTRRGFLGEICFQIASYFKLDLRFVIFVFQSTFYIFVLALNYYFFKALKHNVLTVFAVFTPIFILYPVAEIEVLARKEIFLYAYFLGVIYLCNPKKKYNNYLNLYIFFVTPIVCLIYEQVVLFFPFVLTCLIFYKNIKTLQSFLKNSLLFVPSLLIIAFFFIYPPSMEDHEIMKQSLLINFNEKCYMSCELLRHFDLNKIDFIIQSTFNKSSLFEITSWIFRYFIIFLIGFFPLFFLSIHSKIKINNLFSTLGFSNIFILLSLLYIPILILFIVGSDWGRWIGMLISFSTYLYFYLYKNDHIEIDFSKMSKRLQFFKNKKKIVIIIFIIFAFGWNQKTSRKADIATNPLWKVPYNTSKKIFGWDSFRLFEDSKFLIWHRKYIE</sequence>
<gene>
    <name evidence="2" type="ORF">VP91_00009800</name>
</gene>
<organism evidence="2 3">
    <name type="scientific">Pelagibacter ubique</name>
    <dbReference type="NCBI Taxonomy" id="198252"/>
    <lineage>
        <taxon>Bacteria</taxon>
        <taxon>Pseudomonadati</taxon>
        <taxon>Pseudomonadota</taxon>
        <taxon>Alphaproteobacteria</taxon>
        <taxon>Candidatus Pelagibacterales</taxon>
        <taxon>Candidatus Pelagibacteraceae</taxon>
        <taxon>Candidatus Pelagibacter</taxon>
    </lineage>
</organism>
<feature type="transmembrane region" description="Helical" evidence="1">
    <location>
        <begin position="332"/>
        <end position="351"/>
    </location>
</feature>
<evidence type="ECO:0000313" key="2">
    <source>
        <dbReference type="EMBL" id="NMN67831.1"/>
    </source>
</evidence>
<feature type="transmembrane region" description="Helical" evidence="1">
    <location>
        <begin position="16"/>
        <end position="34"/>
    </location>
</feature>
<name>A0ABX1T2M0_PELUQ</name>
<feature type="transmembrane region" description="Helical" evidence="1">
    <location>
        <begin position="274"/>
        <end position="293"/>
    </location>
</feature>
<feature type="transmembrane region" description="Helical" evidence="1">
    <location>
        <begin position="305"/>
        <end position="326"/>
    </location>
</feature>
<evidence type="ECO:0000313" key="3">
    <source>
        <dbReference type="Proteomes" id="UP001166004"/>
    </source>
</evidence>
<feature type="transmembrane region" description="Helical" evidence="1">
    <location>
        <begin position="106"/>
        <end position="123"/>
    </location>
</feature>
<keyword evidence="1" id="KW-1133">Transmembrane helix</keyword>
<dbReference type="Proteomes" id="UP001166004">
    <property type="component" value="Unassembled WGS sequence"/>
</dbReference>
<feature type="transmembrane region" description="Helical" evidence="1">
    <location>
        <begin position="158"/>
        <end position="188"/>
    </location>
</feature>
<evidence type="ECO:0000256" key="1">
    <source>
        <dbReference type="SAM" id="Phobius"/>
    </source>
</evidence>
<accession>A0ABX1T2M0</accession>
<feature type="transmembrane region" description="Helical" evidence="1">
    <location>
        <begin position="200"/>
        <end position="217"/>
    </location>
</feature>
<feature type="transmembrane region" description="Helical" evidence="1">
    <location>
        <begin position="78"/>
        <end position="99"/>
    </location>
</feature>
<proteinExistence type="predicted"/>
<reference evidence="2 3" key="1">
    <citation type="submission" date="2019-07" db="EMBL/GenBank/DDBJ databases">
        <title>SAR11 Genome Evolution.</title>
        <authorList>
            <person name="Giovannoni S."/>
        </authorList>
    </citation>
    <scope>NUCLEOTIDE SEQUENCE [LARGE SCALE GENOMIC DNA]</scope>
    <source>
        <strain evidence="2 3">HTCC9565</strain>
    </source>
</reference>
<feature type="transmembrane region" description="Helical" evidence="1">
    <location>
        <begin position="372"/>
        <end position="388"/>
    </location>
</feature>
<dbReference type="RefSeq" id="WP_169036333.1">
    <property type="nucleotide sequence ID" value="NZ_LANA01000002.1"/>
</dbReference>
<protein>
    <recommendedName>
        <fullName evidence="4">Glycosyltransferase RgtA/B/C/D-like domain-containing protein</fullName>
    </recommendedName>
</protein>
<keyword evidence="1" id="KW-0812">Transmembrane</keyword>